<sequence>MSKPNNSGRENAAFRRGLSYVAPKTPSFLAAFQAQLQGGPPPDSTSEYEYSSSRSALELGEGNQRAALPERGARQTSEEREEEERQRELEGDELGWGEGGDDAPQIVVLKEGKHLSREEIEDDRRIAKGLPPIHKTASISSKQSGLGASNAASETPNGSKTSSTNPPVPKTNKRKAMAVGQDAEDKSHADESTEGSKKKKKEKKIKEKKGLLSFDEEG</sequence>
<feature type="compositionally biased region" description="Polar residues" evidence="1">
    <location>
        <begin position="137"/>
        <end position="165"/>
    </location>
</feature>
<proteinExistence type="predicted"/>
<feature type="compositionally biased region" description="Acidic residues" evidence="1">
    <location>
        <begin position="90"/>
        <end position="101"/>
    </location>
</feature>
<feature type="region of interest" description="Disordered" evidence="1">
    <location>
        <begin position="32"/>
        <end position="218"/>
    </location>
</feature>
<dbReference type="InterPro" id="IPR027911">
    <property type="entry name" value="DUF4604"/>
</dbReference>
<feature type="compositionally biased region" description="Basic and acidic residues" evidence="1">
    <location>
        <begin position="183"/>
        <end position="196"/>
    </location>
</feature>
<organism evidence="3">
    <name type="scientific">Phaffia rhodozyma</name>
    <name type="common">Yeast</name>
    <name type="synonym">Xanthophyllomyces dendrorhous</name>
    <dbReference type="NCBI Taxonomy" id="264483"/>
    <lineage>
        <taxon>Eukaryota</taxon>
        <taxon>Fungi</taxon>
        <taxon>Dikarya</taxon>
        <taxon>Basidiomycota</taxon>
        <taxon>Agaricomycotina</taxon>
        <taxon>Tremellomycetes</taxon>
        <taxon>Cystofilobasidiales</taxon>
        <taxon>Mrakiaceae</taxon>
        <taxon>Phaffia</taxon>
    </lineage>
</organism>
<dbReference type="AlphaFoldDB" id="A0A0F7SVJ3"/>
<protein>
    <recommendedName>
        <fullName evidence="2">DUF4604 domain-containing protein</fullName>
    </recommendedName>
</protein>
<feature type="compositionally biased region" description="Basic and acidic residues" evidence="1">
    <location>
        <begin position="110"/>
        <end position="126"/>
    </location>
</feature>
<dbReference type="Pfam" id="PF15377">
    <property type="entry name" value="DUF4604"/>
    <property type="match status" value="1"/>
</dbReference>
<feature type="compositionally biased region" description="Low complexity" evidence="1">
    <location>
        <begin position="44"/>
        <end position="55"/>
    </location>
</feature>
<accession>A0A0F7SVJ3</accession>
<dbReference type="EMBL" id="LN483166">
    <property type="protein sequence ID" value="CED84779.1"/>
    <property type="molecule type" value="Genomic_DNA"/>
</dbReference>
<evidence type="ECO:0000256" key="1">
    <source>
        <dbReference type="SAM" id="MobiDB-lite"/>
    </source>
</evidence>
<feature type="compositionally biased region" description="Basic and acidic residues" evidence="1">
    <location>
        <begin position="71"/>
        <end position="89"/>
    </location>
</feature>
<evidence type="ECO:0000259" key="2">
    <source>
        <dbReference type="Pfam" id="PF15377"/>
    </source>
</evidence>
<name>A0A0F7SVJ3_PHARH</name>
<evidence type="ECO:0000313" key="3">
    <source>
        <dbReference type="EMBL" id="CED84779.1"/>
    </source>
</evidence>
<feature type="domain" description="DUF4604" evidence="2">
    <location>
        <begin position="17"/>
        <end position="217"/>
    </location>
</feature>
<reference evidence="3" key="1">
    <citation type="submission" date="2014-08" db="EMBL/GenBank/DDBJ databases">
        <authorList>
            <person name="Sharma Rahul"/>
            <person name="Thines Marco"/>
        </authorList>
    </citation>
    <scope>NUCLEOTIDE SEQUENCE</scope>
</reference>